<dbReference type="Pfam" id="PF01565">
    <property type="entry name" value="FAD_binding_4"/>
    <property type="match status" value="1"/>
</dbReference>
<dbReference type="GO" id="GO:0005886">
    <property type="term" value="C:plasma membrane"/>
    <property type="evidence" value="ECO:0007669"/>
    <property type="project" value="TreeGrafter"/>
</dbReference>
<dbReference type="GeneID" id="73335779"/>
<feature type="transmembrane region" description="Helical" evidence="7">
    <location>
        <begin position="413"/>
        <end position="433"/>
    </location>
</feature>
<dbReference type="PANTHER" id="PTHR23501:SF199">
    <property type="entry name" value="MFS EFFLUX TRANSPORTER INPD-RELATED"/>
    <property type="match status" value="1"/>
</dbReference>
<keyword evidence="11" id="KW-1185">Reference proteome</keyword>
<dbReference type="FunFam" id="1.20.1250.20:FF:000196">
    <property type="entry name" value="MFS toxin efflux pump (AflT)"/>
    <property type="match status" value="1"/>
</dbReference>
<feature type="compositionally biased region" description="Polar residues" evidence="6">
    <location>
        <begin position="17"/>
        <end position="31"/>
    </location>
</feature>
<evidence type="ECO:0000256" key="2">
    <source>
        <dbReference type="ARBA" id="ARBA00022448"/>
    </source>
</evidence>
<evidence type="ECO:0000256" key="6">
    <source>
        <dbReference type="SAM" id="MobiDB-lite"/>
    </source>
</evidence>
<feature type="region of interest" description="Disordered" evidence="6">
    <location>
        <begin position="546"/>
        <end position="567"/>
    </location>
</feature>
<evidence type="ECO:0000256" key="4">
    <source>
        <dbReference type="ARBA" id="ARBA00022989"/>
    </source>
</evidence>
<dbReference type="SUPFAM" id="SSF103473">
    <property type="entry name" value="MFS general substrate transporter"/>
    <property type="match status" value="1"/>
</dbReference>
<comment type="subcellular location">
    <subcellularLocation>
        <location evidence="1">Membrane</location>
        <topology evidence="1">Multi-pass membrane protein</topology>
    </subcellularLocation>
</comment>
<dbReference type="EMBL" id="CP019471">
    <property type="protein sequence ID" value="UQC75079.1"/>
    <property type="molecule type" value="Genomic_DNA"/>
</dbReference>
<dbReference type="Pfam" id="PF07690">
    <property type="entry name" value="MFS_1"/>
    <property type="match status" value="1"/>
</dbReference>
<dbReference type="InterPro" id="IPR011701">
    <property type="entry name" value="MFS"/>
</dbReference>
<dbReference type="InterPro" id="IPR016169">
    <property type="entry name" value="FAD-bd_PCMH_sub2"/>
</dbReference>
<dbReference type="InterPro" id="IPR020846">
    <property type="entry name" value="MFS_dom"/>
</dbReference>
<feature type="transmembrane region" description="Helical" evidence="7">
    <location>
        <begin position="207"/>
        <end position="230"/>
    </location>
</feature>
<dbReference type="Gene3D" id="3.30.465.10">
    <property type="match status" value="1"/>
</dbReference>
<feature type="transmembrane region" description="Helical" evidence="7">
    <location>
        <begin position="54"/>
        <end position="79"/>
    </location>
</feature>
<dbReference type="KEGG" id="clup:CLUP02_01732"/>
<sequence length="1127" mass="123157">MVSEQSPAPETAGVNMDAQQEKGNVLDSSTQSDESHSEESNTNESERLPGWKIFVIWLAIALGVLCTFLDEGIIATAIPRITDEFGSLTDVGWYGSAYQMTLCAFQLIFGRLYNQFNVKIIFVISLVIFEIGSLICAVSPSSAVFIVGRAVAGLGASGLQSGCLVLISAALPAKHLPMYVGAIGMVYGVAAVLGPVVGGVITNSYLTWRWCFYINLPIAAPPALATLFLVKSSPPTEEQRRPWLQKIRGLDYLGMLLLLPGITSFLLALQFGGALFAWDDKRTIACFVVAGVLVIGFVAEQWWMGEKALVPPRLAKTRVIIFGAFFGFCLDSAFFTLAYYVPLWFQAIQGATPEESGVRYLALCLAFILTIFLSGWGVTKTGYYQPFMLAGTILVSIGAGLLSTLKISSGANLWIPFQVIAGLGIGASTQQAAVAVQSSLEEADVAIGVAVVLFFQCFGPTTAITVAQAVFASTLTSGIISNVPGVDPEAIRNSGATQLRDLVSPDQFGTLLQVYNHAITRTFIVAAVMAAASVIGVAGVGLKKIPGEGDEKKDAEGNRNPQKESVISVQSTTSCRVKIVSPMTVYPAVRSGSSQLLTIPVTTCLSHTALHPSVLNDILTIDFPFSGNPDLQAVVGSQLRAPGHTQMDDHNAAVKRIAEVVRDFHSRREPFRIFHGSTSSTRPAHHQRVVDISELHHVLHIDTAAAVAVVEPNVPMDQLVAATYRCGFVPPVVMEFPGITVGGGFAGSAGESSSFRYGYFDQTVQSVEMILASGEVVNASKTENPDLFKGAAGALGTLGIVTKLELRLLKAKQFVKLSYHSYSTIPEAVAAIQRETNLAHNDYVEGLVFSRTSAAVVTGHMTDDLPEKCQPQTFSRSKDPWFYLHARKRIANGTPTPDYVPLQDYLFRYDRGAFWMGELAFKYFGFVPFNQLTRRALNRLMDTRTLYKAGLSGNSRMTFKYTVHDLSLPYTTVQEFIDYVADNLEIWPLWLCPLRATETVGFHPYTMEPGGETPQPMLNVGVWGASSKKIDRFVRQNRDLEAKVMELGGRKVLYSHAYYTESQFWDVYDKDWYTKLRDRYSATSLPTVYDKITVDVSKERRRKSLKDRLAITWPVAGLVGVWSAIRK</sequence>
<feature type="transmembrane region" description="Helical" evidence="7">
    <location>
        <begin position="360"/>
        <end position="379"/>
    </location>
</feature>
<feature type="transmembrane region" description="Helical" evidence="7">
    <location>
        <begin position="282"/>
        <end position="299"/>
    </location>
</feature>
<dbReference type="AlphaFoldDB" id="A0A9Q8SCY1"/>
<dbReference type="RefSeq" id="XP_049136726.1">
    <property type="nucleotide sequence ID" value="XM_049280769.1"/>
</dbReference>
<keyword evidence="3 7" id="KW-0812">Transmembrane</keyword>
<reference evidence="10" key="1">
    <citation type="journal article" date="2021" name="Mol. Plant Microbe Interact.">
        <title>Complete Genome Sequence of the Plant-Pathogenic Fungus Colletotrichum lupini.</title>
        <authorList>
            <person name="Baroncelli R."/>
            <person name="Pensec F."/>
            <person name="Da Lio D."/>
            <person name="Boufleur T."/>
            <person name="Vicente I."/>
            <person name="Sarrocco S."/>
            <person name="Picot A."/>
            <person name="Baraldi E."/>
            <person name="Sukno S."/>
            <person name="Thon M."/>
            <person name="Le Floch G."/>
        </authorList>
    </citation>
    <scope>NUCLEOTIDE SEQUENCE</scope>
    <source>
        <strain evidence="10">IMI 504893</strain>
    </source>
</reference>
<dbReference type="CDD" id="cd17502">
    <property type="entry name" value="MFS_Azr1_MDR_like"/>
    <property type="match status" value="1"/>
</dbReference>
<feature type="transmembrane region" description="Helical" evidence="7">
    <location>
        <begin position="91"/>
        <end position="113"/>
    </location>
</feature>
<protein>
    <submittedName>
        <fullName evidence="10">Major facilitator superfamily transporter</fullName>
    </submittedName>
</protein>
<organism evidence="10 11">
    <name type="scientific">Colletotrichum lupini</name>
    <dbReference type="NCBI Taxonomy" id="145971"/>
    <lineage>
        <taxon>Eukaryota</taxon>
        <taxon>Fungi</taxon>
        <taxon>Dikarya</taxon>
        <taxon>Ascomycota</taxon>
        <taxon>Pezizomycotina</taxon>
        <taxon>Sordariomycetes</taxon>
        <taxon>Hypocreomycetidae</taxon>
        <taxon>Glomerellales</taxon>
        <taxon>Glomerellaceae</taxon>
        <taxon>Colletotrichum</taxon>
        <taxon>Colletotrichum acutatum species complex</taxon>
    </lineage>
</organism>
<feature type="compositionally biased region" description="Basic and acidic residues" evidence="6">
    <location>
        <begin position="33"/>
        <end position="44"/>
    </location>
</feature>
<proteinExistence type="predicted"/>
<evidence type="ECO:0000259" key="8">
    <source>
        <dbReference type="PROSITE" id="PS50850"/>
    </source>
</evidence>
<name>A0A9Q8SCY1_9PEZI</name>
<keyword evidence="2" id="KW-0813">Transport</keyword>
<feature type="region of interest" description="Disordered" evidence="6">
    <location>
        <begin position="1"/>
        <end position="44"/>
    </location>
</feature>
<dbReference type="Proteomes" id="UP000830671">
    <property type="component" value="Chromosome 1"/>
</dbReference>
<dbReference type="PANTHER" id="PTHR23501">
    <property type="entry name" value="MAJOR FACILITATOR SUPERFAMILY"/>
    <property type="match status" value="1"/>
</dbReference>
<feature type="domain" description="FAD-binding PCMH-type" evidence="9">
    <location>
        <begin position="640"/>
        <end position="811"/>
    </location>
</feature>
<evidence type="ECO:0000256" key="7">
    <source>
        <dbReference type="SAM" id="Phobius"/>
    </source>
</evidence>
<gene>
    <name evidence="10" type="ORF">CLUP02_01732</name>
</gene>
<accession>A0A9Q8SCY1</accession>
<feature type="transmembrane region" description="Helical" evidence="7">
    <location>
        <begin position="386"/>
        <end position="407"/>
    </location>
</feature>
<dbReference type="InterPro" id="IPR016166">
    <property type="entry name" value="FAD-bd_PCMH"/>
</dbReference>
<evidence type="ECO:0000256" key="3">
    <source>
        <dbReference type="ARBA" id="ARBA00022692"/>
    </source>
</evidence>
<feature type="transmembrane region" description="Helical" evidence="7">
    <location>
        <begin position="120"/>
        <end position="140"/>
    </location>
</feature>
<dbReference type="GO" id="GO:0022857">
    <property type="term" value="F:transmembrane transporter activity"/>
    <property type="evidence" value="ECO:0007669"/>
    <property type="project" value="InterPro"/>
</dbReference>
<keyword evidence="5 7" id="KW-0472">Membrane</keyword>
<dbReference type="SUPFAM" id="SSF56176">
    <property type="entry name" value="FAD-binding/transporter-associated domain-like"/>
    <property type="match status" value="1"/>
</dbReference>
<dbReference type="GO" id="GO:0071949">
    <property type="term" value="F:FAD binding"/>
    <property type="evidence" value="ECO:0007669"/>
    <property type="project" value="InterPro"/>
</dbReference>
<feature type="transmembrane region" description="Helical" evidence="7">
    <location>
        <begin position="445"/>
        <end position="471"/>
    </location>
</feature>
<dbReference type="InterPro" id="IPR006094">
    <property type="entry name" value="Oxid_FAD_bind_N"/>
</dbReference>
<evidence type="ECO:0000259" key="9">
    <source>
        <dbReference type="PROSITE" id="PS51387"/>
    </source>
</evidence>
<feature type="transmembrane region" description="Helical" evidence="7">
    <location>
        <begin position="518"/>
        <end position="542"/>
    </location>
</feature>
<feature type="transmembrane region" description="Helical" evidence="7">
    <location>
        <begin position="179"/>
        <end position="201"/>
    </location>
</feature>
<feature type="compositionally biased region" description="Basic and acidic residues" evidence="6">
    <location>
        <begin position="546"/>
        <end position="557"/>
    </location>
</feature>
<feature type="transmembrane region" description="Helical" evidence="7">
    <location>
        <begin position="319"/>
        <end position="340"/>
    </location>
</feature>
<evidence type="ECO:0000313" key="11">
    <source>
        <dbReference type="Proteomes" id="UP000830671"/>
    </source>
</evidence>
<feature type="transmembrane region" description="Helical" evidence="7">
    <location>
        <begin position="250"/>
        <end position="276"/>
    </location>
</feature>
<dbReference type="Gene3D" id="1.20.1250.20">
    <property type="entry name" value="MFS general substrate transporter like domains"/>
    <property type="match status" value="1"/>
</dbReference>
<dbReference type="PROSITE" id="PS51387">
    <property type="entry name" value="FAD_PCMH"/>
    <property type="match status" value="1"/>
</dbReference>
<dbReference type="InterPro" id="IPR036318">
    <property type="entry name" value="FAD-bd_PCMH-like_sf"/>
</dbReference>
<dbReference type="PROSITE" id="PS50850">
    <property type="entry name" value="MFS"/>
    <property type="match status" value="1"/>
</dbReference>
<evidence type="ECO:0000313" key="10">
    <source>
        <dbReference type="EMBL" id="UQC75079.1"/>
    </source>
</evidence>
<dbReference type="InterPro" id="IPR036259">
    <property type="entry name" value="MFS_trans_sf"/>
</dbReference>
<evidence type="ECO:0000256" key="1">
    <source>
        <dbReference type="ARBA" id="ARBA00004141"/>
    </source>
</evidence>
<keyword evidence="4 7" id="KW-1133">Transmembrane helix</keyword>
<evidence type="ECO:0000256" key="5">
    <source>
        <dbReference type="ARBA" id="ARBA00023136"/>
    </source>
</evidence>
<feature type="domain" description="Major facilitator superfamily (MFS) profile" evidence="8">
    <location>
        <begin position="56"/>
        <end position="545"/>
    </location>
</feature>